<dbReference type="InterPro" id="IPR018929">
    <property type="entry name" value="DUF2510"/>
</dbReference>
<feature type="coiled-coil region" evidence="1">
    <location>
        <begin position="126"/>
        <end position="272"/>
    </location>
</feature>
<comment type="caution">
    <text evidence="5">The sequence shown here is derived from an EMBL/GenBank/DDBJ whole genome shotgun (WGS) entry which is preliminary data.</text>
</comment>
<dbReference type="Proteomes" id="UP000222106">
    <property type="component" value="Unassembled WGS sequence"/>
</dbReference>
<reference evidence="5 6" key="1">
    <citation type="submission" date="2017-10" db="EMBL/GenBank/DDBJ databases">
        <title>Sequencing the genomes of 1000 actinobacteria strains.</title>
        <authorList>
            <person name="Klenk H.-P."/>
        </authorList>
    </citation>
    <scope>NUCLEOTIDE SEQUENCE [LARGE SCALE GENOMIC DNA]</scope>
    <source>
        <strain evidence="5 6">DSM 21838</strain>
    </source>
</reference>
<evidence type="ECO:0000313" key="6">
    <source>
        <dbReference type="Proteomes" id="UP000222106"/>
    </source>
</evidence>
<dbReference type="InterPro" id="IPR025280">
    <property type="entry name" value="SNIPE"/>
</dbReference>
<sequence length="544" mass="58574">MAEKVDDGYPPQGWYPDPEDSSYLRRWNGAAWTDERVPASRGRRRLRAHDAEPVPSSGASPADVTSAPVLHADDEQPDAPAPTTHDLDAELVRRQAEIDRLVEREEGLARAVEDRRAEIDHIAEREEQLVQRIGDARAELAGIEEQVAAAEAAQGRLAELTAAEAVATEQLAQRRAELTQFDQQMVEAQRLAEAELEELRAAVEETHQDHAAATAQAEETSRQLEELTRRREDLAREHEELTRTYEALAREHEQLTHAHDALTREHEELAHRHAGAVAEYEELTRVHEELAGLLEARRAELAEVEAGVAAARTELVDLGERVAAQDLGLYDYRHPAEDSVALATQLAALRETIVETLRSGEAITAPKSFKLGHSSSKGQQVLAEVTALSLRAYNAEAENAVRTAGPGGIDGALTRLIRARDAVARHGAWIGVAITDRYHALRAQEIELAGEHKIRREREEAAAAAAPAARAPLPPEYVPGTGTPAYGAGAPGYGTGGGYDSGAPGYGAAPGYGTGAAGYGGGPGYTPGSSEPPSPVTTNGRYSH</sequence>
<proteinExistence type="predicted"/>
<evidence type="ECO:0000256" key="1">
    <source>
        <dbReference type="SAM" id="Coils"/>
    </source>
</evidence>
<feature type="region of interest" description="Disordered" evidence="2">
    <location>
        <begin position="498"/>
        <end position="544"/>
    </location>
</feature>
<name>A0A2A9EGS4_9MICO</name>
<accession>A0A2A9EGS4</accession>
<feature type="compositionally biased region" description="Gly residues" evidence="2">
    <location>
        <begin position="498"/>
        <end position="525"/>
    </location>
</feature>
<keyword evidence="6" id="KW-1185">Reference proteome</keyword>
<dbReference type="Pfam" id="PF13250">
    <property type="entry name" value="SNIPE"/>
    <property type="match status" value="1"/>
</dbReference>
<gene>
    <name evidence="5" type="ORF">ATJ97_0750</name>
</gene>
<evidence type="ECO:0000256" key="2">
    <source>
        <dbReference type="SAM" id="MobiDB-lite"/>
    </source>
</evidence>
<dbReference type="EMBL" id="PDJI01000004">
    <property type="protein sequence ID" value="PFG38277.1"/>
    <property type="molecule type" value="Genomic_DNA"/>
</dbReference>
<organism evidence="5 6">
    <name type="scientific">Georgenia soli</name>
    <dbReference type="NCBI Taxonomy" id="638953"/>
    <lineage>
        <taxon>Bacteria</taxon>
        <taxon>Bacillati</taxon>
        <taxon>Actinomycetota</taxon>
        <taxon>Actinomycetes</taxon>
        <taxon>Micrococcales</taxon>
        <taxon>Bogoriellaceae</taxon>
        <taxon>Georgenia</taxon>
    </lineage>
</organism>
<feature type="region of interest" description="Disordered" evidence="2">
    <location>
        <begin position="1"/>
        <end position="87"/>
    </location>
</feature>
<keyword evidence="1" id="KW-0175">Coiled coil</keyword>
<dbReference type="RefSeq" id="WP_098482581.1">
    <property type="nucleotide sequence ID" value="NZ_PDJI01000004.1"/>
</dbReference>
<protein>
    <submittedName>
        <fullName evidence="5">Uncharacterized protein DUF2510</fullName>
    </submittedName>
</protein>
<dbReference type="OrthoDB" id="9811665at2"/>
<evidence type="ECO:0000259" key="3">
    <source>
        <dbReference type="Pfam" id="PF10708"/>
    </source>
</evidence>
<evidence type="ECO:0000259" key="4">
    <source>
        <dbReference type="Pfam" id="PF13250"/>
    </source>
</evidence>
<dbReference type="Pfam" id="PF10708">
    <property type="entry name" value="DUF2510"/>
    <property type="match status" value="1"/>
</dbReference>
<feature type="domain" description="SNIPE associated" evidence="4">
    <location>
        <begin position="339"/>
        <end position="455"/>
    </location>
</feature>
<evidence type="ECO:0000313" key="5">
    <source>
        <dbReference type="EMBL" id="PFG38277.1"/>
    </source>
</evidence>
<dbReference type="AlphaFoldDB" id="A0A2A9EGS4"/>
<feature type="domain" description="DUF2510" evidence="3">
    <location>
        <begin position="13"/>
        <end position="40"/>
    </location>
</feature>